<reference evidence="4" key="1">
    <citation type="journal article" date="2014" name="Front. Microbiol.">
        <title>High frequency of phylogenetically diverse reductive dehalogenase-homologous genes in deep subseafloor sedimentary metagenomes.</title>
        <authorList>
            <person name="Kawai M."/>
            <person name="Futagami T."/>
            <person name="Toyoda A."/>
            <person name="Takaki Y."/>
            <person name="Nishi S."/>
            <person name="Hori S."/>
            <person name="Arai W."/>
            <person name="Tsubouchi T."/>
            <person name="Morono Y."/>
            <person name="Uchiyama I."/>
            <person name="Ito T."/>
            <person name="Fujiyama A."/>
            <person name="Inagaki F."/>
            <person name="Takami H."/>
        </authorList>
    </citation>
    <scope>NUCLEOTIDE SEQUENCE</scope>
    <source>
        <strain evidence="4">Expedition CK06-06</strain>
    </source>
</reference>
<evidence type="ECO:0000259" key="3">
    <source>
        <dbReference type="PROSITE" id="PS51898"/>
    </source>
</evidence>
<dbReference type="InterPro" id="IPR013762">
    <property type="entry name" value="Integrase-like_cat_sf"/>
</dbReference>
<evidence type="ECO:0000256" key="2">
    <source>
        <dbReference type="ARBA" id="ARBA00023172"/>
    </source>
</evidence>
<dbReference type="GO" id="GO:0006310">
    <property type="term" value="P:DNA recombination"/>
    <property type="evidence" value="ECO:0007669"/>
    <property type="project" value="UniProtKB-KW"/>
</dbReference>
<dbReference type="InterPro" id="IPR002104">
    <property type="entry name" value="Integrase_catalytic"/>
</dbReference>
<dbReference type="InterPro" id="IPR011010">
    <property type="entry name" value="DNA_brk_join_enz"/>
</dbReference>
<dbReference type="CDD" id="cd00397">
    <property type="entry name" value="DNA_BRE_C"/>
    <property type="match status" value="1"/>
</dbReference>
<feature type="domain" description="Tyr recombinase" evidence="3">
    <location>
        <begin position="3"/>
        <end position="196"/>
    </location>
</feature>
<dbReference type="PANTHER" id="PTHR30349">
    <property type="entry name" value="PHAGE INTEGRASE-RELATED"/>
    <property type="match status" value="1"/>
</dbReference>
<accession>X1H3B8</accession>
<keyword evidence="2" id="KW-0233">DNA recombination</keyword>
<gene>
    <name evidence="4" type="ORF">S03H2_27754</name>
</gene>
<comment type="caution">
    <text evidence="4">The sequence shown here is derived from an EMBL/GenBank/DDBJ whole genome shotgun (WGS) entry which is preliminary data.</text>
</comment>
<evidence type="ECO:0000256" key="1">
    <source>
        <dbReference type="ARBA" id="ARBA00023125"/>
    </source>
</evidence>
<dbReference type="AlphaFoldDB" id="X1H3B8"/>
<dbReference type="InterPro" id="IPR050090">
    <property type="entry name" value="Tyrosine_recombinase_XerCD"/>
</dbReference>
<evidence type="ECO:0000313" key="4">
    <source>
        <dbReference type="EMBL" id="GAH51580.1"/>
    </source>
</evidence>
<dbReference type="GO" id="GO:0015074">
    <property type="term" value="P:DNA integration"/>
    <property type="evidence" value="ECO:0007669"/>
    <property type="project" value="InterPro"/>
</dbReference>
<proteinExistence type="predicted"/>
<sequence length="206" mass="23498">MAKPIQVLTEKQCSEYLEYLKPNSPGRQGLRKAHRNYTMALIMLDAGLRVGEVSRLTKSNVMFGDEFLNNIVLTKSITKTKTERTIPMTSRLQEALKVMNDLYWQPNKCQPDNFAFYGHVNIQRLSVRQIQRMINQSSFDALGFAINPHALRHTFATRLMSNTNIRIVQELLGHASIQSTQIYTHPNNVDLKTAIDSLNPTPKNPN</sequence>
<dbReference type="GO" id="GO:0003677">
    <property type="term" value="F:DNA binding"/>
    <property type="evidence" value="ECO:0007669"/>
    <property type="project" value="UniProtKB-KW"/>
</dbReference>
<dbReference type="Pfam" id="PF00589">
    <property type="entry name" value="Phage_integrase"/>
    <property type="match status" value="1"/>
</dbReference>
<name>X1H3B8_9ZZZZ</name>
<feature type="non-terminal residue" evidence="4">
    <location>
        <position position="206"/>
    </location>
</feature>
<dbReference type="SUPFAM" id="SSF56349">
    <property type="entry name" value="DNA breaking-rejoining enzymes"/>
    <property type="match status" value="1"/>
</dbReference>
<organism evidence="4">
    <name type="scientific">marine sediment metagenome</name>
    <dbReference type="NCBI Taxonomy" id="412755"/>
    <lineage>
        <taxon>unclassified sequences</taxon>
        <taxon>metagenomes</taxon>
        <taxon>ecological metagenomes</taxon>
    </lineage>
</organism>
<protein>
    <recommendedName>
        <fullName evidence="3">Tyr recombinase domain-containing protein</fullName>
    </recommendedName>
</protein>
<dbReference type="EMBL" id="BARU01016703">
    <property type="protein sequence ID" value="GAH51580.1"/>
    <property type="molecule type" value="Genomic_DNA"/>
</dbReference>
<dbReference type="PANTHER" id="PTHR30349:SF41">
    <property type="entry name" value="INTEGRASE_RECOMBINASE PROTEIN MJ0367-RELATED"/>
    <property type="match status" value="1"/>
</dbReference>
<dbReference type="PROSITE" id="PS51898">
    <property type="entry name" value="TYR_RECOMBINASE"/>
    <property type="match status" value="1"/>
</dbReference>
<dbReference type="Gene3D" id="1.10.443.10">
    <property type="entry name" value="Intergrase catalytic core"/>
    <property type="match status" value="1"/>
</dbReference>
<keyword evidence="1" id="KW-0238">DNA-binding</keyword>